<keyword evidence="3" id="KW-0804">Transcription</keyword>
<keyword evidence="1" id="KW-0805">Transcription regulation</keyword>
<evidence type="ECO:0000259" key="5">
    <source>
        <dbReference type="PROSITE" id="PS50932"/>
    </source>
</evidence>
<reference evidence="6 7" key="1">
    <citation type="submission" date="2018-05" db="EMBL/GenBank/DDBJ databases">
        <title>Acuticoccus sediminis sp. nov., isolated from deep-sea sediment of Indian Ocean.</title>
        <authorList>
            <person name="Liu X."/>
            <person name="Lai Q."/>
            <person name="Du Y."/>
            <person name="Sun F."/>
            <person name="Zhang X."/>
            <person name="Wang S."/>
            <person name="Shao Z."/>
        </authorList>
    </citation>
    <scope>NUCLEOTIDE SEQUENCE [LARGE SCALE GENOMIC DNA]</scope>
    <source>
        <strain evidence="6 7">PTG4-2</strain>
    </source>
</reference>
<dbReference type="SMART" id="SM00354">
    <property type="entry name" value="HTH_LACI"/>
    <property type="match status" value="1"/>
</dbReference>
<dbReference type="Gene3D" id="1.10.260.40">
    <property type="entry name" value="lambda repressor-like DNA-binding domains"/>
    <property type="match status" value="1"/>
</dbReference>
<dbReference type="Pfam" id="PF13377">
    <property type="entry name" value="Peripla_BP_3"/>
    <property type="match status" value="1"/>
</dbReference>
<evidence type="ECO:0000313" key="7">
    <source>
        <dbReference type="Proteomes" id="UP000249590"/>
    </source>
</evidence>
<gene>
    <name evidence="6" type="ORF">DLJ53_12825</name>
</gene>
<dbReference type="EMBL" id="QHHQ01000002">
    <property type="protein sequence ID" value="RAI02242.1"/>
    <property type="molecule type" value="Genomic_DNA"/>
</dbReference>
<organism evidence="6 7">
    <name type="scientific">Acuticoccus sediminis</name>
    <dbReference type="NCBI Taxonomy" id="2184697"/>
    <lineage>
        <taxon>Bacteria</taxon>
        <taxon>Pseudomonadati</taxon>
        <taxon>Pseudomonadota</taxon>
        <taxon>Alphaproteobacteria</taxon>
        <taxon>Hyphomicrobiales</taxon>
        <taxon>Amorphaceae</taxon>
        <taxon>Acuticoccus</taxon>
    </lineage>
</organism>
<dbReference type="GO" id="GO:0003700">
    <property type="term" value="F:DNA-binding transcription factor activity"/>
    <property type="evidence" value="ECO:0007669"/>
    <property type="project" value="TreeGrafter"/>
</dbReference>
<feature type="region of interest" description="Disordered" evidence="4">
    <location>
        <begin position="327"/>
        <end position="356"/>
    </location>
</feature>
<sequence length="356" mass="36958">MATIQDVAERAGCAISTVSRVLNGSPHTTAGMRERVMAAVADLGYEVNTIGRSLKTKQTRALGVLIPSITNPVFASSLAGLEEAARERGFDIIVTTSSYDPARDAEAVRALFSRGVEGVLLTVTDPVASAARERLAESNVPFVLLYNQPAEAGTAAVTVDNRQATAELTCEALRLGHTRIGYVSGAFGSSDRARIRYRGYCDAMEAAGLAPLPAVEVPFLGGDADFAAAVAAVLDEAPRPTALLCSNDLLAIRVIAAARGLGVVVPDDLSVAGFDGIDIGRLIAPSLATIEQPAAAMGRQAVSLLFELMTGAREPATVIMPHTFRPGGSLASPRSNHEAAALRAAPAEDLTGNPIS</sequence>
<dbReference type="RefSeq" id="WP_111345686.1">
    <property type="nucleotide sequence ID" value="NZ_QHHQ01000002.1"/>
</dbReference>
<dbReference type="SUPFAM" id="SSF53822">
    <property type="entry name" value="Periplasmic binding protein-like I"/>
    <property type="match status" value="1"/>
</dbReference>
<evidence type="ECO:0000256" key="1">
    <source>
        <dbReference type="ARBA" id="ARBA00023015"/>
    </source>
</evidence>
<dbReference type="Gene3D" id="3.40.50.2300">
    <property type="match status" value="2"/>
</dbReference>
<evidence type="ECO:0000256" key="4">
    <source>
        <dbReference type="SAM" id="MobiDB-lite"/>
    </source>
</evidence>
<name>A0A8B2NXZ7_9HYPH</name>
<dbReference type="OrthoDB" id="8433438at2"/>
<dbReference type="GO" id="GO:0000976">
    <property type="term" value="F:transcription cis-regulatory region binding"/>
    <property type="evidence" value="ECO:0007669"/>
    <property type="project" value="TreeGrafter"/>
</dbReference>
<dbReference type="SUPFAM" id="SSF47413">
    <property type="entry name" value="lambda repressor-like DNA-binding domains"/>
    <property type="match status" value="1"/>
</dbReference>
<dbReference type="Proteomes" id="UP000249590">
    <property type="component" value="Unassembled WGS sequence"/>
</dbReference>
<dbReference type="InterPro" id="IPR028082">
    <property type="entry name" value="Peripla_BP_I"/>
</dbReference>
<accession>A0A8B2NXZ7</accession>
<evidence type="ECO:0000313" key="6">
    <source>
        <dbReference type="EMBL" id="RAI02242.1"/>
    </source>
</evidence>
<dbReference type="InterPro" id="IPR000843">
    <property type="entry name" value="HTH_LacI"/>
</dbReference>
<dbReference type="InterPro" id="IPR010982">
    <property type="entry name" value="Lambda_DNA-bd_dom_sf"/>
</dbReference>
<dbReference type="PANTHER" id="PTHR30146">
    <property type="entry name" value="LACI-RELATED TRANSCRIPTIONAL REPRESSOR"/>
    <property type="match status" value="1"/>
</dbReference>
<feature type="domain" description="HTH lacI-type" evidence="5">
    <location>
        <begin position="2"/>
        <end position="56"/>
    </location>
</feature>
<dbReference type="AlphaFoldDB" id="A0A8B2NXZ7"/>
<dbReference type="InterPro" id="IPR046335">
    <property type="entry name" value="LacI/GalR-like_sensor"/>
</dbReference>
<dbReference type="CDD" id="cd01392">
    <property type="entry name" value="HTH_LacI"/>
    <property type="match status" value="1"/>
</dbReference>
<evidence type="ECO:0000256" key="3">
    <source>
        <dbReference type="ARBA" id="ARBA00023163"/>
    </source>
</evidence>
<dbReference type="PANTHER" id="PTHR30146:SF138">
    <property type="entry name" value="TRANSCRIPTIONAL REGULATORY PROTEIN"/>
    <property type="match status" value="1"/>
</dbReference>
<dbReference type="PROSITE" id="PS50932">
    <property type="entry name" value="HTH_LACI_2"/>
    <property type="match status" value="1"/>
</dbReference>
<proteinExistence type="predicted"/>
<protein>
    <submittedName>
        <fullName evidence="6">Alanine racemase</fullName>
    </submittedName>
</protein>
<comment type="caution">
    <text evidence="6">The sequence shown here is derived from an EMBL/GenBank/DDBJ whole genome shotgun (WGS) entry which is preliminary data.</text>
</comment>
<evidence type="ECO:0000256" key="2">
    <source>
        <dbReference type="ARBA" id="ARBA00023125"/>
    </source>
</evidence>
<dbReference type="Pfam" id="PF00356">
    <property type="entry name" value="LacI"/>
    <property type="match status" value="1"/>
</dbReference>
<keyword evidence="2" id="KW-0238">DNA-binding</keyword>
<keyword evidence="7" id="KW-1185">Reference proteome</keyword>